<sequence>MIGIYVKSGMLDNFRDSLLSLDKELKPTYFNHREKVAFNKLLKDRRSFDSFLKANPDGYFLFSELCRYDFIIYPSNEFSCVFIDFYNKELNEELVLSIFYCGIGDIHFGFSCQIDEYRYRNKIYINLGENDLEAWVGRDLSKYLPGIYWRTFISKEVLKQYSISPSAFPKECIDDLFSKEYLLLRMFDNASQWRENSDKLDELCSKIDGIFSIKCVKELTEKANNYIALTNTFAQWR</sequence>
<accession>A0A975GS17</accession>
<keyword evidence="2" id="KW-1185">Reference proteome</keyword>
<name>A0A975GS17_9BACT</name>
<dbReference type="AlphaFoldDB" id="A0A975GS17"/>
<evidence type="ECO:0000313" key="1">
    <source>
        <dbReference type="EMBL" id="QTA91452.1"/>
    </source>
</evidence>
<dbReference type="RefSeq" id="WP_207679229.1">
    <property type="nucleotide sequence ID" value="NZ_CP061800.1"/>
</dbReference>
<dbReference type="EMBL" id="CP061800">
    <property type="protein sequence ID" value="QTA91452.1"/>
    <property type="molecule type" value="Genomic_DNA"/>
</dbReference>
<organism evidence="1 2">
    <name type="scientific">Desulfonema magnum</name>
    <dbReference type="NCBI Taxonomy" id="45655"/>
    <lineage>
        <taxon>Bacteria</taxon>
        <taxon>Pseudomonadati</taxon>
        <taxon>Thermodesulfobacteriota</taxon>
        <taxon>Desulfobacteria</taxon>
        <taxon>Desulfobacterales</taxon>
        <taxon>Desulfococcaceae</taxon>
        <taxon>Desulfonema</taxon>
    </lineage>
</organism>
<proteinExistence type="predicted"/>
<dbReference type="KEGG" id="dmm:dnm_075190"/>
<reference evidence="1" key="1">
    <citation type="journal article" date="2021" name="Microb. Physiol.">
        <title>Proteogenomic Insights into the Physiology of Marine, Sulfate-Reducing, Filamentous Desulfonema limicola and Desulfonema magnum.</title>
        <authorList>
            <person name="Schnaars V."/>
            <person name="Wohlbrand L."/>
            <person name="Scheve S."/>
            <person name="Hinrichs C."/>
            <person name="Reinhardt R."/>
            <person name="Rabus R."/>
        </authorList>
    </citation>
    <scope>NUCLEOTIDE SEQUENCE</scope>
    <source>
        <strain evidence="1">4be13</strain>
    </source>
</reference>
<gene>
    <name evidence="1" type="ORF">dnm_075190</name>
</gene>
<dbReference type="Proteomes" id="UP000663722">
    <property type="component" value="Chromosome"/>
</dbReference>
<protein>
    <submittedName>
        <fullName evidence="1">Uncharacterized protein</fullName>
    </submittedName>
</protein>
<evidence type="ECO:0000313" key="2">
    <source>
        <dbReference type="Proteomes" id="UP000663722"/>
    </source>
</evidence>